<name>A0ABR0TFI5_AURPU</name>
<proteinExistence type="predicted"/>
<evidence type="ECO:0000256" key="1">
    <source>
        <dbReference type="SAM" id="MobiDB-lite"/>
    </source>
</evidence>
<evidence type="ECO:0000313" key="3">
    <source>
        <dbReference type="Proteomes" id="UP001341245"/>
    </source>
</evidence>
<accession>A0ABR0TFI5</accession>
<reference evidence="2 3" key="1">
    <citation type="submission" date="2023-11" db="EMBL/GenBank/DDBJ databases">
        <title>Draft genome sequence and annotation of the polyextremotolerant black yeast-like fungus Aureobasidium pullulans NRRL 62042.</title>
        <authorList>
            <person name="Dielentheis-Frenken M.R.E."/>
            <person name="Wibberg D."/>
            <person name="Blank L.M."/>
            <person name="Tiso T."/>
        </authorList>
    </citation>
    <scope>NUCLEOTIDE SEQUENCE [LARGE SCALE GENOMIC DNA]</scope>
    <source>
        <strain evidence="2 3">NRRL 62042</strain>
    </source>
</reference>
<feature type="region of interest" description="Disordered" evidence="1">
    <location>
        <begin position="64"/>
        <end position="84"/>
    </location>
</feature>
<organism evidence="2 3">
    <name type="scientific">Aureobasidium pullulans</name>
    <name type="common">Black yeast</name>
    <name type="synonym">Pullularia pullulans</name>
    <dbReference type="NCBI Taxonomy" id="5580"/>
    <lineage>
        <taxon>Eukaryota</taxon>
        <taxon>Fungi</taxon>
        <taxon>Dikarya</taxon>
        <taxon>Ascomycota</taxon>
        <taxon>Pezizomycotina</taxon>
        <taxon>Dothideomycetes</taxon>
        <taxon>Dothideomycetidae</taxon>
        <taxon>Dothideales</taxon>
        <taxon>Saccotheciaceae</taxon>
        <taxon>Aureobasidium</taxon>
    </lineage>
</organism>
<gene>
    <name evidence="2" type="ORF">QM012_001536</name>
</gene>
<comment type="caution">
    <text evidence="2">The sequence shown here is derived from an EMBL/GenBank/DDBJ whole genome shotgun (WGS) entry which is preliminary data.</text>
</comment>
<feature type="compositionally biased region" description="Basic and acidic residues" evidence="1">
    <location>
        <begin position="68"/>
        <end position="80"/>
    </location>
</feature>
<sequence length="118" mass="13659">MSTLVSDDDASLATRCMVFETRIASYASELTRMEALNHAIHKEYHKHQLEQRCDRLIDSVSPELKSAVSRDKNQHMIMKESKKRRKRLSRGLEVVKVGIEKLKTEIEGVLEEMKVHHS</sequence>
<dbReference type="Proteomes" id="UP001341245">
    <property type="component" value="Unassembled WGS sequence"/>
</dbReference>
<protein>
    <submittedName>
        <fullName evidence="2">Uncharacterized protein</fullName>
    </submittedName>
</protein>
<evidence type="ECO:0000313" key="2">
    <source>
        <dbReference type="EMBL" id="KAK6002786.1"/>
    </source>
</evidence>
<dbReference type="EMBL" id="JASGXD010000011">
    <property type="protein sequence ID" value="KAK6002786.1"/>
    <property type="molecule type" value="Genomic_DNA"/>
</dbReference>
<keyword evidence="3" id="KW-1185">Reference proteome</keyword>